<accession>A0A2K1LBJ6</accession>
<dbReference type="InterPro" id="IPR020575">
    <property type="entry name" value="Hsp90_N"/>
</dbReference>
<dbReference type="GO" id="GO:0051082">
    <property type="term" value="F:unfolded protein binding"/>
    <property type="evidence" value="ECO:0007669"/>
    <property type="project" value="InterPro"/>
</dbReference>
<dbReference type="Gramene" id="Pp3c1_39580V3.1">
    <property type="protein sequence ID" value="Pp3c1_39580V3.1"/>
    <property type="gene ID" value="Pp3c1_39580"/>
</dbReference>
<evidence type="ECO:0000313" key="7">
    <source>
        <dbReference type="Proteomes" id="UP000006727"/>
    </source>
</evidence>
<dbReference type="InterPro" id="IPR036890">
    <property type="entry name" value="HATPase_C_sf"/>
</dbReference>
<reference evidence="6" key="3">
    <citation type="submission" date="2020-12" db="UniProtKB">
        <authorList>
            <consortium name="EnsemblPlants"/>
        </authorList>
    </citation>
    <scope>IDENTIFICATION</scope>
</reference>
<dbReference type="AlphaFoldDB" id="A0A2K1LBJ6"/>
<dbReference type="Proteomes" id="UP000006727">
    <property type="component" value="Chromosome 1"/>
</dbReference>
<dbReference type="PANTHER" id="PTHR11528">
    <property type="entry name" value="HEAT SHOCK PROTEIN 90 FAMILY MEMBER"/>
    <property type="match status" value="1"/>
</dbReference>
<dbReference type="EMBL" id="ABEU02000001">
    <property type="protein sequence ID" value="PNR63404.1"/>
    <property type="molecule type" value="Genomic_DNA"/>
</dbReference>
<dbReference type="GO" id="GO:0005524">
    <property type="term" value="F:ATP binding"/>
    <property type="evidence" value="ECO:0007669"/>
    <property type="project" value="UniProtKB-KW"/>
</dbReference>
<dbReference type="Gene3D" id="3.30.565.10">
    <property type="entry name" value="Histidine kinase-like ATPase, C-terminal domain"/>
    <property type="match status" value="1"/>
</dbReference>
<sequence length="143" mass="15775">MFDTFHSNNELFLQELIYNSSNALDKIRFESLTDKCKVVAQPELFIHIALDQANNSLTIIIIGGISMTKADKANNLGTIVWSGTKEFMEALTTGADVGMAGCSSTINGDTFGEQLGHATQVRLCPKGDQMEYLKERKLKDLVK</sequence>
<dbReference type="PRINTS" id="PR00775">
    <property type="entry name" value="HEATSHOCK90"/>
</dbReference>
<dbReference type="EnsemblPlants" id="Pp3c1_39580V3.1">
    <property type="protein sequence ID" value="Pp3c1_39580V3.1"/>
    <property type="gene ID" value="Pp3c1_39580"/>
</dbReference>
<evidence type="ECO:0000256" key="1">
    <source>
        <dbReference type="ARBA" id="ARBA00008239"/>
    </source>
</evidence>
<keyword evidence="3" id="KW-0067">ATP-binding</keyword>
<evidence type="ECO:0000256" key="2">
    <source>
        <dbReference type="ARBA" id="ARBA00022741"/>
    </source>
</evidence>
<reference evidence="5 7" key="2">
    <citation type="journal article" date="2018" name="Plant J.">
        <title>The Physcomitrella patens chromosome-scale assembly reveals moss genome structure and evolution.</title>
        <authorList>
            <person name="Lang D."/>
            <person name="Ullrich K.K."/>
            <person name="Murat F."/>
            <person name="Fuchs J."/>
            <person name="Jenkins J."/>
            <person name="Haas F.B."/>
            <person name="Piednoel M."/>
            <person name="Gundlach H."/>
            <person name="Van Bel M."/>
            <person name="Meyberg R."/>
            <person name="Vives C."/>
            <person name="Morata J."/>
            <person name="Symeonidi A."/>
            <person name="Hiss M."/>
            <person name="Muchero W."/>
            <person name="Kamisugi Y."/>
            <person name="Saleh O."/>
            <person name="Blanc G."/>
            <person name="Decker E.L."/>
            <person name="van Gessel N."/>
            <person name="Grimwood J."/>
            <person name="Hayes R.D."/>
            <person name="Graham S.W."/>
            <person name="Gunter L.E."/>
            <person name="McDaniel S.F."/>
            <person name="Hoernstein S.N.W."/>
            <person name="Larsson A."/>
            <person name="Li F.W."/>
            <person name="Perroud P.F."/>
            <person name="Phillips J."/>
            <person name="Ranjan P."/>
            <person name="Rokshar D.S."/>
            <person name="Rothfels C.J."/>
            <person name="Schneider L."/>
            <person name="Shu S."/>
            <person name="Stevenson D.W."/>
            <person name="Thummler F."/>
            <person name="Tillich M."/>
            <person name="Villarreal Aguilar J.C."/>
            <person name="Widiez T."/>
            <person name="Wong G.K."/>
            <person name="Wymore A."/>
            <person name="Zhang Y."/>
            <person name="Zimmer A.D."/>
            <person name="Quatrano R.S."/>
            <person name="Mayer K.F.X."/>
            <person name="Goodstein D."/>
            <person name="Casacuberta J.M."/>
            <person name="Vandepoele K."/>
            <person name="Reski R."/>
            <person name="Cuming A.C."/>
            <person name="Tuskan G.A."/>
            <person name="Maumus F."/>
            <person name="Salse J."/>
            <person name="Schmutz J."/>
            <person name="Rensing S.A."/>
        </authorList>
    </citation>
    <scope>NUCLEOTIDE SEQUENCE [LARGE SCALE GENOMIC DNA]</scope>
    <source>
        <strain evidence="6 7">cv. Gransden 2004</strain>
    </source>
</reference>
<proteinExistence type="inferred from homology"/>
<name>A0A2K1LBJ6_PHYPA</name>
<organism evidence="5">
    <name type="scientific">Physcomitrium patens</name>
    <name type="common">Spreading-leaved earth moss</name>
    <name type="synonym">Physcomitrella patens</name>
    <dbReference type="NCBI Taxonomy" id="3218"/>
    <lineage>
        <taxon>Eukaryota</taxon>
        <taxon>Viridiplantae</taxon>
        <taxon>Streptophyta</taxon>
        <taxon>Embryophyta</taxon>
        <taxon>Bryophyta</taxon>
        <taxon>Bryophytina</taxon>
        <taxon>Bryopsida</taxon>
        <taxon>Funariidae</taxon>
        <taxon>Funariales</taxon>
        <taxon>Funariaceae</taxon>
        <taxon>Physcomitrium</taxon>
    </lineage>
</organism>
<evidence type="ECO:0000256" key="4">
    <source>
        <dbReference type="ARBA" id="ARBA00023186"/>
    </source>
</evidence>
<dbReference type="STRING" id="3218.A0A2K1LBJ6"/>
<evidence type="ECO:0000256" key="3">
    <source>
        <dbReference type="ARBA" id="ARBA00022840"/>
    </source>
</evidence>
<dbReference type="GO" id="GO:0016887">
    <property type="term" value="F:ATP hydrolysis activity"/>
    <property type="evidence" value="ECO:0007669"/>
    <property type="project" value="InterPro"/>
</dbReference>
<dbReference type="PaxDb" id="3218-PP1S163_52V6.1"/>
<dbReference type="InterPro" id="IPR001404">
    <property type="entry name" value="Hsp90_fam"/>
</dbReference>
<dbReference type="InParanoid" id="A0A2K1LBJ6"/>
<reference evidence="5 7" key="1">
    <citation type="journal article" date="2008" name="Science">
        <title>The Physcomitrella genome reveals evolutionary insights into the conquest of land by plants.</title>
        <authorList>
            <person name="Rensing S."/>
            <person name="Lang D."/>
            <person name="Zimmer A."/>
            <person name="Terry A."/>
            <person name="Salamov A."/>
            <person name="Shapiro H."/>
            <person name="Nishiyama T."/>
            <person name="Perroud P.-F."/>
            <person name="Lindquist E."/>
            <person name="Kamisugi Y."/>
            <person name="Tanahashi T."/>
            <person name="Sakakibara K."/>
            <person name="Fujita T."/>
            <person name="Oishi K."/>
            <person name="Shin-I T."/>
            <person name="Kuroki Y."/>
            <person name="Toyoda A."/>
            <person name="Suzuki Y."/>
            <person name="Hashimoto A."/>
            <person name="Yamaguchi K."/>
            <person name="Sugano A."/>
            <person name="Kohara Y."/>
            <person name="Fujiyama A."/>
            <person name="Anterola A."/>
            <person name="Aoki S."/>
            <person name="Ashton N."/>
            <person name="Barbazuk W.B."/>
            <person name="Barker E."/>
            <person name="Bennetzen J."/>
            <person name="Bezanilla M."/>
            <person name="Blankenship R."/>
            <person name="Cho S.H."/>
            <person name="Dutcher S."/>
            <person name="Estelle M."/>
            <person name="Fawcett J.A."/>
            <person name="Gundlach H."/>
            <person name="Hanada K."/>
            <person name="Heyl A."/>
            <person name="Hicks K.A."/>
            <person name="Hugh J."/>
            <person name="Lohr M."/>
            <person name="Mayer K."/>
            <person name="Melkozernov A."/>
            <person name="Murata T."/>
            <person name="Nelson D."/>
            <person name="Pils B."/>
            <person name="Prigge M."/>
            <person name="Reiss B."/>
            <person name="Renner T."/>
            <person name="Rombauts S."/>
            <person name="Rushton P."/>
            <person name="Sanderfoot A."/>
            <person name="Schween G."/>
            <person name="Shiu S.-H."/>
            <person name="Stueber K."/>
            <person name="Theodoulou F.L."/>
            <person name="Tu H."/>
            <person name="Van de Peer Y."/>
            <person name="Verrier P.J."/>
            <person name="Waters E."/>
            <person name="Wood A."/>
            <person name="Yang L."/>
            <person name="Cove D."/>
            <person name="Cuming A."/>
            <person name="Hasebe M."/>
            <person name="Lucas S."/>
            <person name="Mishler D.B."/>
            <person name="Reski R."/>
            <person name="Grigoriev I."/>
            <person name="Quatrano R.S."/>
            <person name="Boore J.L."/>
        </authorList>
    </citation>
    <scope>NUCLEOTIDE SEQUENCE [LARGE SCALE GENOMIC DNA]</scope>
    <source>
        <strain evidence="6 7">cv. Gransden 2004</strain>
    </source>
</reference>
<dbReference type="SUPFAM" id="SSF55874">
    <property type="entry name" value="ATPase domain of HSP90 chaperone/DNA topoisomerase II/histidine kinase"/>
    <property type="match status" value="1"/>
</dbReference>
<protein>
    <submittedName>
        <fullName evidence="5 6">Uncharacterized protein</fullName>
    </submittedName>
</protein>
<keyword evidence="7" id="KW-1185">Reference proteome</keyword>
<evidence type="ECO:0000313" key="6">
    <source>
        <dbReference type="EnsemblPlants" id="Pp3c1_39580V3.1"/>
    </source>
</evidence>
<keyword evidence="4" id="KW-0143">Chaperone</keyword>
<dbReference type="GO" id="GO:0140662">
    <property type="term" value="F:ATP-dependent protein folding chaperone"/>
    <property type="evidence" value="ECO:0007669"/>
    <property type="project" value="InterPro"/>
</dbReference>
<keyword evidence="2" id="KW-0547">Nucleotide-binding</keyword>
<gene>
    <name evidence="5" type="ORF">PHYPA_001830</name>
</gene>
<evidence type="ECO:0000313" key="5">
    <source>
        <dbReference type="EMBL" id="PNR63404.1"/>
    </source>
</evidence>
<comment type="similarity">
    <text evidence="1">Belongs to the heat shock protein 90 family.</text>
</comment>